<reference evidence="1" key="2">
    <citation type="journal article" date="2022" name="New Phytol.">
        <title>Evolutionary transition to the ectomycorrhizal habit in the genomes of a hyperdiverse lineage of mushroom-forming fungi.</title>
        <authorList>
            <person name="Looney B."/>
            <person name="Miyauchi S."/>
            <person name="Morin E."/>
            <person name="Drula E."/>
            <person name="Courty P.E."/>
            <person name="Kohler A."/>
            <person name="Kuo A."/>
            <person name="LaButti K."/>
            <person name="Pangilinan J."/>
            <person name="Lipzen A."/>
            <person name="Riley R."/>
            <person name="Andreopoulos W."/>
            <person name="He G."/>
            <person name="Johnson J."/>
            <person name="Nolan M."/>
            <person name="Tritt A."/>
            <person name="Barry K.W."/>
            <person name="Grigoriev I.V."/>
            <person name="Nagy L.G."/>
            <person name="Hibbett D."/>
            <person name="Henrissat B."/>
            <person name="Matheny P.B."/>
            <person name="Labbe J."/>
            <person name="Martin F.M."/>
        </authorList>
    </citation>
    <scope>NUCLEOTIDE SEQUENCE</scope>
    <source>
        <strain evidence="1">FP105234-sp</strain>
    </source>
</reference>
<comment type="caution">
    <text evidence="1">The sequence shown here is derived from an EMBL/GenBank/DDBJ whole genome shotgun (WGS) entry which is preliminary data.</text>
</comment>
<dbReference type="EMBL" id="MU275960">
    <property type="protein sequence ID" value="KAI0045132.1"/>
    <property type="molecule type" value="Genomic_DNA"/>
</dbReference>
<dbReference type="Proteomes" id="UP000814033">
    <property type="component" value="Unassembled WGS sequence"/>
</dbReference>
<keyword evidence="2" id="KW-1185">Reference proteome</keyword>
<protein>
    <submittedName>
        <fullName evidence="1">Uncharacterized protein</fullName>
    </submittedName>
</protein>
<reference evidence="1" key="1">
    <citation type="submission" date="2021-02" db="EMBL/GenBank/DDBJ databases">
        <authorList>
            <consortium name="DOE Joint Genome Institute"/>
            <person name="Ahrendt S."/>
            <person name="Looney B.P."/>
            <person name="Miyauchi S."/>
            <person name="Morin E."/>
            <person name="Drula E."/>
            <person name="Courty P.E."/>
            <person name="Chicoki N."/>
            <person name="Fauchery L."/>
            <person name="Kohler A."/>
            <person name="Kuo A."/>
            <person name="Labutti K."/>
            <person name="Pangilinan J."/>
            <person name="Lipzen A."/>
            <person name="Riley R."/>
            <person name="Andreopoulos W."/>
            <person name="He G."/>
            <person name="Johnson J."/>
            <person name="Barry K.W."/>
            <person name="Grigoriev I.V."/>
            <person name="Nagy L."/>
            <person name="Hibbett D."/>
            <person name="Henrissat B."/>
            <person name="Matheny P.B."/>
            <person name="Labbe J."/>
            <person name="Martin F."/>
        </authorList>
    </citation>
    <scope>NUCLEOTIDE SEQUENCE</scope>
    <source>
        <strain evidence="1">FP105234-sp</strain>
    </source>
</reference>
<evidence type="ECO:0000313" key="2">
    <source>
        <dbReference type="Proteomes" id="UP000814033"/>
    </source>
</evidence>
<sequence>MYHYWTSAYDARSEMLDPLFEDLNPDHRGWVSNIDEEEIDAIVHVLALARSHQNATVFPTEILFIILQYLSPTQDQSISWQKHISDASCWVKQITHVCVQWRQLALSRPELWTSIDWSNLPPKWQAEMLQRSSPMLISLLIRSPVLPGPALPSYADLDFGDALGQDALCRLQHLELANIEVNVGQNRVALQNLMERQEAPLRSLAILPGPSGPERRKRLHEDFFHQTPLVLERLLLRDWLMCWNGPRLNNLVELTIEVTPIERVLGPQISSEEASGHLPSASQLAAALRGMPRLKKLSLHHTIPKATVAPPDAVKVPLPPQVIHLPALQLLKLSGLPEDCADLLSHLDLPPAVQKRINMHFSDQPGCGTRLSLSNLRSPSVPLYALRFEGPRPPLHTPGQRFTISLWANYVADLTEHNADVALDIFGVFNADPSWICRASSWEGLAMEDLTKLDVDFGDYNGNRRARWHRSHWTSAFGRARAVRTISTHGRQAADSLLNALLLPARSTEDVLFPALETLVIGELPSVLMNEEVFFNSLYELLDSRSKRGVPLHRVQFPAYHGSLTRERLARVRTAVLATGMLIE</sequence>
<proteinExistence type="predicted"/>
<organism evidence="1 2">
    <name type="scientific">Auriscalpium vulgare</name>
    <dbReference type="NCBI Taxonomy" id="40419"/>
    <lineage>
        <taxon>Eukaryota</taxon>
        <taxon>Fungi</taxon>
        <taxon>Dikarya</taxon>
        <taxon>Basidiomycota</taxon>
        <taxon>Agaricomycotina</taxon>
        <taxon>Agaricomycetes</taxon>
        <taxon>Russulales</taxon>
        <taxon>Auriscalpiaceae</taxon>
        <taxon>Auriscalpium</taxon>
    </lineage>
</organism>
<name>A0ACB8RMK9_9AGAM</name>
<gene>
    <name evidence="1" type="ORF">FA95DRAFT_166981</name>
</gene>
<evidence type="ECO:0000313" key="1">
    <source>
        <dbReference type="EMBL" id="KAI0045132.1"/>
    </source>
</evidence>
<accession>A0ACB8RMK9</accession>